<keyword evidence="4 5" id="KW-0472">Membrane</keyword>
<comment type="subcellular location">
    <subcellularLocation>
        <location evidence="1">Membrane</location>
        <topology evidence="1">Multi-pass membrane protein</topology>
    </subcellularLocation>
</comment>
<comment type="caution">
    <text evidence="7">The sequence shown here is derived from an EMBL/GenBank/DDBJ whole genome shotgun (WGS) entry which is preliminary data.</text>
</comment>
<keyword evidence="2 5" id="KW-0812">Transmembrane</keyword>
<dbReference type="GO" id="GO:0016020">
    <property type="term" value="C:membrane"/>
    <property type="evidence" value="ECO:0007669"/>
    <property type="project" value="UniProtKB-SubCell"/>
</dbReference>
<feature type="transmembrane region" description="Helical" evidence="5">
    <location>
        <begin position="41"/>
        <end position="60"/>
    </location>
</feature>
<dbReference type="PANTHER" id="PTHR21016">
    <property type="entry name" value="BETA-AMYLOID BINDING PROTEIN-RELATED"/>
    <property type="match status" value="1"/>
</dbReference>
<keyword evidence="3 5" id="KW-1133">Transmembrane helix</keyword>
<dbReference type="PANTHER" id="PTHR21016:SF25">
    <property type="entry name" value="TM2 DOMAIN-CONTAINING PROTEIN DDB_G0277895-RELATED"/>
    <property type="match status" value="1"/>
</dbReference>
<organism evidence="7 8">
    <name type="scientific">Garicola koreensis</name>
    <dbReference type="NCBI Taxonomy" id="1262554"/>
    <lineage>
        <taxon>Bacteria</taxon>
        <taxon>Bacillati</taxon>
        <taxon>Actinomycetota</taxon>
        <taxon>Actinomycetes</taxon>
        <taxon>Micrococcales</taxon>
        <taxon>Micrococcaceae</taxon>
        <taxon>Garicola</taxon>
    </lineage>
</organism>
<dbReference type="InterPro" id="IPR007829">
    <property type="entry name" value="TM2"/>
</dbReference>
<dbReference type="InterPro" id="IPR050932">
    <property type="entry name" value="TM2D1-3-like"/>
</dbReference>
<gene>
    <name evidence="7" type="ORF">FHX47_000677</name>
</gene>
<evidence type="ECO:0000256" key="3">
    <source>
        <dbReference type="ARBA" id="ARBA00022989"/>
    </source>
</evidence>
<evidence type="ECO:0000256" key="1">
    <source>
        <dbReference type="ARBA" id="ARBA00004141"/>
    </source>
</evidence>
<name>A0A7W5TV45_9MICC</name>
<sequence>MSQPFGEEPYRPHDHPYYYQGNPYQQGYLPYPGGFGPPKSHAAAILLSFFLGTLGIDRFYLGHAGVGIAKLLLSWATFGVWQLIDFILIIVKGTYGLKTINWQ</sequence>
<feature type="transmembrane region" description="Helical" evidence="5">
    <location>
        <begin position="72"/>
        <end position="91"/>
    </location>
</feature>
<evidence type="ECO:0000256" key="4">
    <source>
        <dbReference type="ARBA" id="ARBA00023136"/>
    </source>
</evidence>
<dbReference type="AlphaFoldDB" id="A0A7W5TV45"/>
<dbReference type="Pfam" id="PF05154">
    <property type="entry name" value="TM2"/>
    <property type="match status" value="1"/>
</dbReference>
<keyword evidence="8" id="KW-1185">Reference proteome</keyword>
<evidence type="ECO:0000259" key="6">
    <source>
        <dbReference type="Pfam" id="PF05154"/>
    </source>
</evidence>
<dbReference type="RefSeq" id="WP_183357450.1">
    <property type="nucleotide sequence ID" value="NZ_BAABKR010000001.1"/>
</dbReference>
<evidence type="ECO:0000313" key="7">
    <source>
        <dbReference type="EMBL" id="MBB3667084.1"/>
    </source>
</evidence>
<accession>A0A7W5TV45</accession>
<evidence type="ECO:0000313" key="8">
    <source>
        <dbReference type="Proteomes" id="UP000547528"/>
    </source>
</evidence>
<dbReference type="Proteomes" id="UP000547528">
    <property type="component" value="Unassembled WGS sequence"/>
</dbReference>
<evidence type="ECO:0000256" key="5">
    <source>
        <dbReference type="SAM" id="Phobius"/>
    </source>
</evidence>
<evidence type="ECO:0000256" key="2">
    <source>
        <dbReference type="ARBA" id="ARBA00022692"/>
    </source>
</evidence>
<dbReference type="EMBL" id="JACIBT010000001">
    <property type="protein sequence ID" value="MBB3667084.1"/>
    <property type="molecule type" value="Genomic_DNA"/>
</dbReference>
<protein>
    <recommendedName>
        <fullName evidence="6">TM2 domain-containing protein</fullName>
    </recommendedName>
</protein>
<feature type="domain" description="TM2" evidence="6">
    <location>
        <begin position="38"/>
        <end position="87"/>
    </location>
</feature>
<reference evidence="7 8" key="1">
    <citation type="submission" date="2020-08" db="EMBL/GenBank/DDBJ databases">
        <title>Sequencing the genomes of 1000 actinobacteria strains.</title>
        <authorList>
            <person name="Klenk H.-P."/>
        </authorList>
    </citation>
    <scope>NUCLEOTIDE SEQUENCE [LARGE SCALE GENOMIC DNA]</scope>
    <source>
        <strain evidence="7 8">DSM 28238</strain>
    </source>
</reference>
<proteinExistence type="predicted"/>